<feature type="domain" description="MADF" evidence="2">
    <location>
        <begin position="13"/>
        <end position="61"/>
    </location>
</feature>
<feature type="region of interest" description="Disordered" evidence="1">
    <location>
        <begin position="65"/>
        <end position="139"/>
    </location>
</feature>
<reference evidence="3 4" key="1">
    <citation type="journal article" date="2021" name="Elife">
        <title>Chloroplast acquisition without the gene transfer in kleptoplastic sea slugs, Plakobranchus ocellatus.</title>
        <authorList>
            <person name="Maeda T."/>
            <person name="Takahashi S."/>
            <person name="Yoshida T."/>
            <person name="Shimamura S."/>
            <person name="Takaki Y."/>
            <person name="Nagai Y."/>
            <person name="Toyoda A."/>
            <person name="Suzuki Y."/>
            <person name="Arimoto A."/>
            <person name="Ishii H."/>
            <person name="Satoh N."/>
            <person name="Nishiyama T."/>
            <person name="Hasebe M."/>
            <person name="Maruyama T."/>
            <person name="Minagawa J."/>
            <person name="Obokata J."/>
            <person name="Shigenobu S."/>
        </authorList>
    </citation>
    <scope>NUCLEOTIDE SEQUENCE [LARGE SCALE GENOMIC DNA]</scope>
</reference>
<gene>
    <name evidence="3" type="ORF">ElyMa_001093800</name>
</gene>
<evidence type="ECO:0000313" key="4">
    <source>
        <dbReference type="Proteomes" id="UP000762676"/>
    </source>
</evidence>
<protein>
    <recommendedName>
        <fullName evidence="2">MADF domain-containing protein</fullName>
    </recommendedName>
</protein>
<dbReference type="EMBL" id="BMAT01002201">
    <property type="protein sequence ID" value="GFS01302.1"/>
    <property type="molecule type" value="Genomic_DNA"/>
</dbReference>
<keyword evidence="4" id="KW-1185">Reference proteome</keyword>
<dbReference type="Pfam" id="PF10545">
    <property type="entry name" value="MADF_DNA_bdg"/>
    <property type="match status" value="1"/>
</dbReference>
<dbReference type="AlphaFoldDB" id="A0AAV4HX36"/>
<proteinExistence type="predicted"/>
<dbReference type="InterPro" id="IPR006578">
    <property type="entry name" value="MADF-dom"/>
</dbReference>
<evidence type="ECO:0000256" key="1">
    <source>
        <dbReference type="SAM" id="MobiDB-lite"/>
    </source>
</evidence>
<accession>A0AAV4HX36</accession>
<evidence type="ECO:0000313" key="3">
    <source>
        <dbReference type="EMBL" id="GFS01302.1"/>
    </source>
</evidence>
<comment type="caution">
    <text evidence="3">The sequence shown here is derived from an EMBL/GenBank/DDBJ whole genome shotgun (WGS) entry which is preliminary data.</text>
</comment>
<evidence type="ECO:0000259" key="2">
    <source>
        <dbReference type="Pfam" id="PF10545"/>
    </source>
</evidence>
<name>A0AAV4HX36_9GAST</name>
<sequence length="239" mass="26916">MSDNESQATDYSDDEEAQETWTKLRNNFAKVLARRKAKNPSGSAASGPFRRWTYEAEMEFLKAHMSQPRVMSSSIRASSSSPAPPTSSVHEDLPMSVPAREGHDFTSEPMPAQTLAREPTPAPATAPTPRQRKSPGPEAVDQARIAYVNSVTNQTEDPLVMWFKSLVPTLKSLSPDQLPSFQIRTMQDIQRLSYTPERGAEYQTYQNYASTPPNLQQQYNMIQCPLPSSYEQEHRNYTL</sequence>
<organism evidence="3 4">
    <name type="scientific">Elysia marginata</name>
    <dbReference type="NCBI Taxonomy" id="1093978"/>
    <lineage>
        <taxon>Eukaryota</taxon>
        <taxon>Metazoa</taxon>
        <taxon>Spiralia</taxon>
        <taxon>Lophotrochozoa</taxon>
        <taxon>Mollusca</taxon>
        <taxon>Gastropoda</taxon>
        <taxon>Heterobranchia</taxon>
        <taxon>Euthyneura</taxon>
        <taxon>Panpulmonata</taxon>
        <taxon>Sacoglossa</taxon>
        <taxon>Placobranchoidea</taxon>
        <taxon>Plakobranchidae</taxon>
        <taxon>Elysia</taxon>
    </lineage>
</organism>
<dbReference type="Proteomes" id="UP000762676">
    <property type="component" value="Unassembled WGS sequence"/>
</dbReference>
<feature type="compositionally biased region" description="Low complexity" evidence="1">
    <location>
        <begin position="72"/>
        <end position="81"/>
    </location>
</feature>